<dbReference type="Proteomes" id="UP000756132">
    <property type="component" value="Chromosome 5"/>
</dbReference>
<keyword evidence="1" id="KW-1133">Transmembrane helix</keyword>
<evidence type="ECO:0000313" key="2">
    <source>
        <dbReference type="EMBL" id="UJO17912.1"/>
    </source>
</evidence>
<protein>
    <submittedName>
        <fullName evidence="2">Uncharacterized protein</fullName>
    </submittedName>
</protein>
<reference evidence="2" key="2">
    <citation type="journal article" date="2022" name="Microb. Genom.">
        <title>A chromosome-scale genome assembly of the tomato pathogen Cladosporium fulvum reveals a compartmentalized genome architecture and the presence of a dispensable chromosome.</title>
        <authorList>
            <person name="Zaccaron A.Z."/>
            <person name="Chen L.H."/>
            <person name="Samaras A."/>
            <person name="Stergiopoulos I."/>
        </authorList>
    </citation>
    <scope>NUCLEOTIDE SEQUENCE</scope>
    <source>
        <strain evidence="2">Race5_Kim</strain>
    </source>
</reference>
<dbReference type="EMBL" id="CP090167">
    <property type="protein sequence ID" value="UJO17912.1"/>
    <property type="molecule type" value="Genomic_DNA"/>
</dbReference>
<reference evidence="2" key="1">
    <citation type="submission" date="2021-12" db="EMBL/GenBank/DDBJ databases">
        <authorList>
            <person name="Zaccaron A."/>
            <person name="Stergiopoulos I."/>
        </authorList>
    </citation>
    <scope>NUCLEOTIDE SEQUENCE</scope>
    <source>
        <strain evidence="2">Race5_Kim</strain>
    </source>
</reference>
<dbReference type="RefSeq" id="XP_047762278.1">
    <property type="nucleotide sequence ID" value="XM_047905108.1"/>
</dbReference>
<evidence type="ECO:0000256" key="1">
    <source>
        <dbReference type="SAM" id="Phobius"/>
    </source>
</evidence>
<keyword evidence="1" id="KW-0812">Transmembrane</keyword>
<proteinExistence type="predicted"/>
<keyword evidence="1" id="KW-0472">Membrane</keyword>
<feature type="transmembrane region" description="Helical" evidence="1">
    <location>
        <begin position="39"/>
        <end position="60"/>
    </location>
</feature>
<dbReference type="KEGG" id="ffu:CLAFUR5_05960"/>
<keyword evidence="3" id="KW-1185">Reference proteome</keyword>
<dbReference type="AlphaFoldDB" id="A0A9Q8P9C7"/>
<name>A0A9Q8P9C7_PASFU</name>
<evidence type="ECO:0000313" key="3">
    <source>
        <dbReference type="Proteomes" id="UP000756132"/>
    </source>
</evidence>
<accession>A0A9Q8P9C7</accession>
<dbReference type="GeneID" id="71985838"/>
<organism evidence="2 3">
    <name type="scientific">Passalora fulva</name>
    <name type="common">Tomato leaf mold</name>
    <name type="synonym">Cladosporium fulvum</name>
    <dbReference type="NCBI Taxonomy" id="5499"/>
    <lineage>
        <taxon>Eukaryota</taxon>
        <taxon>Fungi</taxon>
        <taxon>Dikarya</taxon>
        <taxon>Ascomycota</taxon>
        <taxon>Pezizomycotina</taxon>
        <taxon>Dothideomycetes</taxon>
        <taxon>Dothideomycetidae</taxon>
        <taxon>Mycosphaerellales</taxon>
        <taxon>Mycosphaerellaceae</taxon>
        <taxon>Fulvia</taxon>
    </lineage>
</organism>
<sequence length="76" mass="8577">MLANVDRPWTEEVDPMVNALVAVIEEQNLQMTLRGYQNYLAMVAMASSVMGSIVSMSKAWSFGWWVLWKLVALRAA</sequence>
<gene>
    <name evidence="2" type="ORF">CLAFUR5_05960</name>
</gene>